<sequence length="84" mass="9389">MQQVLSPMEGQQNEEDKPHDENQTMMSGTDKSGMDGLRWRAPGFPFGQAEHNWARLPVSSEMSGPTRSSIEPATPREGFLITEQ</sequence>
<feature type="compositionally biased region" description="Polar residues" evidence="1">
    <location>
        <begin position="60"/>
        <end position="71"/>
    </location>
</feature>
<organism evidence="2 3">
    <name type="scientific">Blattamonas nauphoetae</name>
    <dbReference type="NCBI Taxonomy" id="2049346"/>
    <lineage>
        <taxon>Eukaryota</taxon>
        <taxon>Metamonada</taxon>
        <taxon>Preaxostyla</taxon>
        <taxon>Oxymonadida</taxon>
        <taxon>Blattamonas</taxon>
    </lineage>
</organism>
<feature type="compositionally biased region" description="Polar residues" evidence="1">
    <location>
        <begin position="1"/>
        <end position="11"/>
    </location>
</feature>
<proteinExistence type="predicted"/>
<reference evidence="2 3" key="1">
    <citation type="journal article" date="2022" name="bioRxiv">
        <title>Genomics of Preaxostyla Flagellates Illuminates Evolutionary Transitions and the Path Towards Mitochondrial Loss.</title>
        <authorList>
            <person name="Novak L.V.F."/>
            <person name="Treitli S.C."/>
            <person name="Pyrih J."/>
            <person name="Halakuc P."/>
            <person name="Pipaliya S.V."/>
            <person name="Vacek V."/>
            <person name="Brzon O."/>
            <person name="Soukal P."/>
            <person name="Eme L."/>
            <person name="Dacks J.B."/>
            <person name="Karnkowska A."/>
            <person name="Elias M."/>
            <person name="Hampl V."/>
        </authorList>
    </citation>
    <scope>NUCLEOTIDE SEQUENCE [LARGE SCALE GENOMIC DNA]</scope>
    <source>
        <strain evidence="2">NAU3</strain>
        <tissue evidence="2">Gut</tissue>
    </source>
</reference>
<feature type="region of interest" description="Disordered" evidence="1">
    <location>
        <begin position="59"/>
        <end position="84"/>
    </location>
</feature>
<evidence type="ECO:0000313" key="3">
    <source>
        <dbReference type="Proteomes" id="UP001281761"/>
    </source>
</evidence>
<evidence type="ECO:0000256" key="1">
    <source>
        <dbReference type="SAM" id="MobiDB-lite"/>
    </source>
</evidence>
<evidence type="ECO:0000313" key="2">
    <source>
        <dbReference type="EMBL" id="KAK2940488.1"/>
    </source>
</evidence>
<comment type="caution">
    <text evidence="2">The sequence shown here is derived from an EMBL/GenBank/DDBJ whole genome shotgun (WGS) entry which is preliminary data.</text>
</comment>
<gene>
    <name evidence="2" type="ORF">BLNAU_24607</name>
</gene>
<dbReference type="EMBL" id="JARBJD010000665">
    <property type="protein sequence ID" value="KAK2940488.1"/>
    <property type="molecule type" value="Genomic_DNA"/>
</dbReference>
<accession>A0ABQ9WME3</accession>
<keyword evidence="3" id="KW-1185">Reference proteome</keyword>
<dbReference type="Proteomes" id="UP001281761">
    <property type="component" value="Unassembled WGS sequence"/>
</dbReference>
<name>A0ABQ9WME3_9EUKA</name>
<feature type="region of interest" description="Disordered" evidence="1">
    <location>
        <begin position="1"/>
        <end position="43"/>
    </location>
</feature>
<protein>
    <submittedName>
        <fullName evidence="2">Uncharacterized protein</fullName>
    </submittedName>
</protein>